<dbReference type="PANTHER" id="PTHR31973">
    <property type="entry name" value="POLYPROTEIN, PUTATIVE-RELATED"/>
    <property type="match status" value="1"/>
</dbReference>
<dbReference type="AlphaFoldDB" id="A0AAV3P8H1"/>
<accession>A0AAV3P8H1</accession>
<dbReference type="PANTHER" id="PTHR31973:SF187">
    <property type="entry name" value="MUTATOR TRANSPOSASE MUDRA PROTEIN"/>
    <property type="match status" value="1"/>
</dbReference>
<sequence>MVGTHTCGTSMTIPTISMKWLAKKYVNKVRRSPKISLLWSYEKEMIDIMLVSTVIIKQEEQKFQQVYVCPGPLKRIFLARCRRFLWLDGCFLKGALKGQILVIVGLDADNGIYVVAWAAVEVENTNPWTWFVRLLKEDLVMDLEPDS</sequence>
<protein>
    <recommendedName>
        <fullName evidence="3">MULE transposase domain-containing protein</fullName>
    </recommendedName>
</protein>
<reference evidence="1 2" key="1">
    <citation type="submission" date="2024-01" db="EMBL/GenBank/DDBJ databases">
        <title>The complete chloroplast genome sequence of Lithospermum erythrorhizon: insights into the phylogenetic relationship among Boraginaceae species and the maternal lineages of purple gromwells.</title>
        <authorList>
            <person name="Okada T."/>
            <person name="Watanabe K."/>
        </authorList>
    </citation>
    <scope>NUCLEOTIDE SEQUENCE [LARGE SCALE GENOMIC DNA]</scope>
</reference>
<comment type="caution">
    <text evidence="1">The sequence shown here is derived from an EMBL/GenBank/DDBJ whole genome shotgun (WGS) entry which is preliminary data.</text>
</comment>
<evidence type="ECO:0008006" key="3">
    <source>
        <dbReference type="Google" id="ProtNLM"/>
    </source>
</evidence>
<organism evidence="1 2">
    <name type="scientific">Lithospermum erythrorhizon</name>
    <name type="common">Purple gromwell</name>
    <name type="synonym">Lithospermum officinale var. erythrorhizon</name>
    <dbReference type="NCBI Taxonomy" id="34254"/>
    <lineage>
        <taxon>Eukaryota</taxon>
        <taxon>Viridiplantae</taxon>
        <taxon>Streptophyta</taxon>
        <taxon>Embryophyta</taxon>
        <taxon>Tracheophyta</taxon>
        <taxon>Spermatophyta</taxon>
        <taxon>Magnoliopsida</taxon>
        <taxon>eudicotyledons</taxon>
        <taxon>Gunneridae</taxon>
        <taxon>Pentapetalae</taxon>
        <taxon>asterids</taxon>
        <taxon>lamiids</taxon>
        <taxon>Boraginales</taxon>
        <taxon>Boraginaceae</taxon>
        <taxon>Boraginoideae</taxon>
        <taxon>Lithospermeae</taxon>
        <taxon>Lithospermum</taxon>
    </lineage>
</organism>
<evidence type="ECO:0000313" key="1">
    <source>
        <dbReference type="EMBL" id="GAA0147780.1"/>
    </source>
</evidence>
<proteinExistence type="predicted"/>
<gene>
    <name evidence="1" type="ORF">LIER_36584</name>
</gene>
<name>A0AAV3P8H1_LITER</name>
<keyword evidence="2" id="KW-1185">Reference proteome</keyword>
<dbReference type="EMBL" id="BAABME010016867">
    <property type="protein sequence ID" value="GAA0147780.1"/>
    <property type="molecule type" value="Genomic_DNA"/>
</dbReference>
<evidence type="ECO:0000313" key="2">
    <source>
        <dbReference type="Proteomes" id="UP001454036"/>
    </source>
</evidence>
<dbReference type="Proteomes" id="UP001454036">
    <property type="component" value="Unassembled WGS sequence"/>
</dbReference>